<feature type="chain" id="PRO_5011656041" description="Secreted protein" evidence="1">
    <location>
        <begin position="33"/>
        <end position="215"/>
    </location>
</feature>
<sequence>MRFPRIRTALAGLGAAALTAALSVTATPAAGAAESATLPPSPECATDCEQVFELSLPHDVHFAGWRDSSVPAGDSVLVYYSGGSVRDTLELENKRVRDADCGWEGDAQRCAVTYDTGAHGSGALSALLLGDEGIVHSDDVQGNSAEATLRQLDGNSRPDVALRQSTYEPNFAEAPQYWETYLEFEGKFVRTGCTVPEQGSSPAPTEPVHTSCAYI</sequence>
<name>A0A1H1FKJ7_9ACTN</name>
<dbReference type="EMBL" id="FNKO01000002">
    <property type="protein sequence ID" value="SDR01397.1"/>
    <property type="molecule type" value="Genomic_DNA"/>
</dbReference>
<gene>
    <name evidence="2" type="ORF">SAMN04489718_3089</name>
</gene>
<feature type="signal peptide" evidence="1">
    <location>
        <begin position="1"/>
        <end position="32"/>
    </location>
</feature>
<dbReference type="PROSITE" id="PS51318">
    <property type="entry name" value="TAT"/>
    <property type="match status" value="1"/>
</dbReference>
<dbReference type="RefSeq" id="WP_092524982.1">
    <property type="nucleotide sequence ID" value="NZ_FNKO01000002.1"/>
</dbReference>
<keyword evidence="1" id="KW-0732">Signal</keyword>
<organism evidence="2 3">
    <name type="scientific">Actinopolyspora saharensis</name>
    <dbReference type="NCBI Taxonomy" id="995062"/>
    <lineage>
        <taxon>Bacteria</taxon>
        <taxon>Bacillati</taxon>
        <taxon>Actinomycetota</taxon>
        <taxon>Actinomycetes</taxon>
        <taxon>Actinopolysporales</taxon>
        <taxon>Actinopolysporaceae</taxon>
        <taxon>Actinopolyspora</taxon>
    </lineage>
</organism>
<dbReference type="Proteomes" id="UP000199301">
    <property type="component" value="Unassembled WGS sequence"/>
</dbReference>
<accession>A0A1H1FKJ7</accession>
<dbReference type="OrthoDB" id="5180294at2"/>
<keyword evidence="3" id="KW-1185">Reference proteome</keyword>
<dbReference type="InterPro" id="IPR006311">
    <property type="entry name" value="TAT_signal"/>
</dbReference>
<protein>
    <recommendedName>
        <fullName evidence="4">Secreted protein</fullName>
    </recommendedName>
</protein>
<proteinExistence type="predicted"/>
<evidence type="ECO:0000313" key="3">
    <source>
        <dbReference type="Proteomes" id="UP000199301"/>
    </source>
</evidence>
<reference evidence="3" key="1">
    <citation type="submission" date="2016-10" db="EMBL/GenBank/DDBJ databases">
        <authorList>
            <person name="Varghese N."/>
            <person name="Submissions S."/>
        </authorList>
    </citation>
    <scope>NUCLEOTIDE SEQUENCE [LARGE SCALE GENOMIC DNA]</scope>
    <source>
        <strain evidence="3">DSM 45459</strain>
    </source>
</reference>
<evidence type="ECO:0000256" key="1">
    <source>
        <dbReference type="SAM" id="SignalP"/>
    </source>
</evidence>
<dbReference type="AlphaFoldDB" id="A0A1H1FKJ7"/>
<evidence type="ECO:0000313" key="2">
    <source>
        <dbReference type="EMBL" id="SDR01397.1"/>
    </source>
</evidence>
<evidence type="ECO:0008006" key="4">
    <source>
        <dbReference type="Google" id="ProtNLM"/>
    </source>
</evidence>